<dbReference type="KEGG" id="nzs:SLY_1110"/>
<keyword evidence="2" id="KW-0472">Membrane</keyword>
<organism evidence="3 4">
    <name type="scientific">Strawberry lethal yellows phytoplasma (CPA) str. NZSb11</name>
    <dbReference type="NCBI Taxonomy" id="980422"/>
    <lineage>
        <taxon>Bacteria</taxon>
        <taxon>Bacillati</taxon>
        <taxon>Mycoplasmatota</taxon>
        <taxon>Mollicutes</taxon>
        <taxon>Acholeplasmatales</taxon>
        <taxon>Acholeplasmataceae</taxon>
        <taxon>Candidatus Phytoplasma</taxon>
        <taxon>16SrXII (Stolbur group)</taxon>
    </lineage>
</organism>
<proteinExistence type="predicted"/>
<accession>R4RR85</accession>
<evidence type="ECO:0000313" key="4">
    <source>
        <dbReference type="Proteomes" id="UP000013941"/>
    </source>
</evidence>
<keyword evidence="2" id="KW-0812">Transmembrane</keyword>
<dbReference type="HOGENOM" id="CLU_3066717_0_0_14"/>
<dbReference type="Proteomes" id="UP000013941">
    <property type="component" value="Chromosome"/>
</dbReference>
<evidence type="ECO:0000256" key="2">
    <source>
        <dbReference type="SAM" id="Phobius"/>
    </source>
</evidence>
<dbReference type="PATRIC" id="fig|980422.3.peg.1020"/>
<keyword evidence="2" id="KW-1133">Transmembrane helix</keyword>
<dbReference type="EMBL" id="CP002548">
    <property type="protein sequence ID" value="AGL91016.1"/>
    <property type="molecule type" value="Genomic_DNA"/>
</dbReference>
<feature type="compositionally biased region" description="Low complexity" evidence="1">
    <location>
        <begin position="31"/>
        <end position="41"/>
    </location>
</feature>
<reference evidence="3 4" key="1">
    <citation type="journal article" date="2013" name="BMC Genomics">
        <title>Comparison of the complete genome sequence of two closely related isolates of 'Candidatus Phytoplasma australiense' reveals genome plasticity.</title>
        <authorList>
            <person name="Andersen M.T."/>
            <person name="Liefting L.W."/>
            <person name="Havukkala I."/>
            <person name="Beever R.E."/>
        </authorList>
    </citation>
    <scope>NUCLEOTIDE SEQUENCE [LARGE SCALE GENOMIC DNA]</scope>
    <source>
        <strain evidence="3 4">NZSb11</strain>
    </source>
</reference>
<evidence type="ECO:0000313" key="3">
    <source>
        <dbReference type="EMBL" id="AGL91016.1"/>
    </source>
</evidence>
<dbReference type="AlphaFoldDB" id="R4RR85"/>
<dbReference type="RefSeq" id="WP_015638391.1">
    <property type="nucleotide sequence ID" value="NC_021236.1"/>
</dbReference>
<feature type="region of interest" description="Disordered" evidence="1">
    <location>
        <begin position="31"/>
        <end position="53"/>
    </location>
</feature>
<keyword evidence="4" id="KW-1185">Reference proteome</keyword>
<evidence type="ECO:0000256" key="1">
    <source>
        <dbReference type="SAM" id="MobiDB-lite"/>
    </source>
</evidence>
<protein>
    <submittedName>
        <fullName evidence="3">Uncharacterized protein</fullName>
    </submittedName>
</protein>
<gene>
    <name evidence="3" type="ORF">SLY_1110</name>
</gene>
<sequence length="53" mass="6111">MNKQKRLFPVITVALIFIIFFCLFMHDNTQTPIIPPNTQTKPKTKLQAKSPPN</sequence>
<name>R4RR85_PHYAS</name>
<feature type="transmembrane region" description="Helical" evidence="2">
    <location>
        <begin position="7"/>
        <end position="26"/>
    </location>
</feature>